<protein>
    <submittedName>
        <fullName evidence="4">SNX29-like protein</fullName>
    </submittedName>
</protein>
<name>A0ABY7DG60_MYAAR</name>
<dbReference type="Gene3D" id="1.20.58.900">
    <property type="match status" value="1"/>
</dbReference>
<reference evidence="4" key="1">
    <citation type="submission" date="2022-11" db="EMBL/GenBank/DDBJ databases">
        <title>Centuries of genome instability and evolution in soft-shell clam transmissible cancer (bioRxiv).</title>
        <authorList>
            <person name="Hart S.F.M."/>
            <person name="Yonemitsu M.A."/>
            <person name="Giersch R.M."/>
            <person name="Beal B.F."/>
            <person name="Arriagada G."/>
            <person name="Davis B.W."/>
            <person name="Ostrander E.A."/>
            <person name="Goff S.P."/>
            <person name="Metzger M.J."/>
        </authorList>
    </citation>
    <scope>NUCLEOTIDE SEQUENCE</scope>
    <source>
        <strain evidence="4">MELC-2E11</strain>
        <tissue evidence="4">Siphon/mantle</tissue>
    </source>
</reference>
<keyword evidence="5" id="KW-1185">Reference proteome</keyword>
<organism evidence="4 5">
    <name type="scientific">Mya arenaria</name>
    <name type="common">Soft-shell clam</name>
    <dbReference type="NCBI Taxonomy" id="6604"/>
    <lineage>
        <taxon>Eukaryota</taxon>
        <taxon>Metazoa</taxon>
        <taxon>Spiralia</taxon>
        <taxon>Lophotrochozoa</taxon>
        <taxon>Mollusca</taxon>
        <taxon>Bivalvia</taxon>
        <taxon>Autobranchia</taxon>
        <taxon>Heteroconchia</taxon>
        <taxon>Euheterodonta</taxon>
        <taxon>Imparidentia</taxon>
        <taxon>Neoheterodontei</taxon>
        <taxon>Myida</taxon>
        <taxon>Myoidea</taxon>
        <taxon>Myidae</taxon>
        <taxon>Mya</taxon>
    </lineage>
</organism>
<accession>A0ABY7DG60</accession>
<gene>
    <name evidence="4" type="ORF">MAR_029347</name>
</gene>
<dbReference type="PANTHER" id="PTHR47194:SF3">
    <property type="entry name" value="SORTING NEXIN 29"/>
    <property type="match status" value="1"/>
</dbReference>
<dbReference type="PROSITE" id="PS50826">
    <property type="entry name" value="RUN"/>
    <property type="match status" value="1"/>
</dbReference>
<keyword evidence="1" id="KW-0175">Coiled coil</keyword>
<dbReference type="EMBL" id="CP111013">
    <property type="protein sequence ID" value="WAQ96657.1"/>
    <property type="molecule type" value="Genomic_DNA"/>
</dbReference>
<sequence>MNGDGPHCQVRFGGRTELATETDSRQVTEITGLNKVAGIFTEKPADKDISFWGYVKEVLTKHEAERFMALKNIKTDSGRGRAWLRASLNEHSLERYMHMLIENPAIIGQYYEGWSYLQDQEKSSMLPMMARGLDSILFAVTVDNVDLNAVHQITTPMVQAGGAVSTPLKPQAELRPVIAGESPPDQEKEVVVKKKEKKKKKKVAHIVSFDEDASGSGTFSRVGNYGKSGSFSLESPLDSPTILANDNEQPTFSTHTVTKNNIGARSDFQTINQSKSVTQAVDIKSKAGIESSRTGSAMGSLSEMRRNPSIASSRRSQGSIDSTDFELSMEISGAVMTPISPEGHSALNDNSGSYGSNSLSAFQDEDIQSATFALQQAQNSFNASHRTQGDGGNMAEDIHNDKMIMKQMLEQEMETSSLLRAEIEDMKHQADVRQEKEAAKLLALQKENELLKHQLRKYVNAVQMLRTEGTTVDENLGIKMEDPQPSIPPEKSSTDYSHEAEEYEKKLIQVAEMHGELMEFNELLHRQLNLREHMLKRLQNELIDLRGPLPNDINFTDDLLALGAESLKMQQTTLINVWIPSAFLRGKTSDTHHVYQDSKVVESRRLVLQTYLRSLINHLLEKQSTLAGNACKQSLLDVLPFFSDKSVEDKKKKKSEGSRTPLSSSPPAVPLPEQTSYKFITQIIS</sequence>
<feature type="coiled-coil region" evidence="1">
    <location>
        <begin position="409"/>
        <end position="468"/>
    </location>
</feature>
<dbReference type="Proteomes" id="UP001164746">
    <property type="component" value="Chromosome 2"/>
</dbReference>
<evidence type="ECO:0000313" key="4">
    <source>
        <dbReference type="EMBL" id="WAQ96657.1"/>
    </source>
</evidence>
<feature type="domain" description="RUN" evidence="3">
    <location>
        <begin position="12"/>
        <end position="145"/>
    </location>
</feature>
<feature type="region of interest" description="Disordered" evidence="2">
    <location>
        <begin position="648"/>
        <end position="674"/>
    </location>
</feature>
<dbReference type="InterPro" id="IPR037213">
    <property type="entry name" value="Run_dom_sf"/>
</dbReference>
<dbReference type="Pfam" id="PF02759">
    <property type="entry name" value="RUN"/>
    <property type="match status" value="1"/>
</dbReference>
<dbReference type="InterPro" id="IPR004012">
    <property type="entry name" value="Run_dom"/>
</dbReference>
<feature type="compositionally biased region" description="Polar residues" evidence="2">
    <location>
        <begin position="309"/>
        <end position="321"/>
    </location>
</feature>
<dbReference type="CDD" id="cd17689">
    <property type="entry name" value="RUN_SNX29"/>
    <property type="match status" value="1"/>
</dbReference>
<evidence type="ECO:0000259" key="3">
    <source>
        <dbReference type="PROSITE" id="PS50826"/>
    </source>
</evidence>
<dbReference type="SMART" id="SM00593">
    <property type="entry name" value="RUN"/>
    <property type="match status" value="1"/>
</dbReference>
<feature type="region of interest" description="Disordered" evidence="2">
    <location>
        <begin position="288"/>
        <end position="321"/>
    </location>
</feature>
<proteinExistence type="predicted"/>
<evidence type="ECO:0000256" key="1">
    <source>
        <dbReference type="SAM" id="Coils"/>
    </source>
</evidence>
<evidence type="ECO:0000256" key="2">
    <source>
        <dbReference type="SAM" id="MobiDB-lite"/>
    </source>
</evidence>
<dbReference type="PANTHER" id="PTHR47194">
    <property type="entry name" value="SORTING NEXIN-29-RELATED"/>
    <property type="match status" value="1"/>
</dbReference>
<evidence type="ECO:0000313" key="5">
    <source>
        <dbReference type="Proteomes" id="UP001164746"/>
    </source>
</evidence>
<dbReference type="InterPro" id="IPR047329">
    <property type="entry name" value="RUN_SNX29"/>
</dbReference>
<dbReference type="SUPFAM" id="SSF140741">
    <property type="entry name" value="RUN domain-like"/>
    <property type="match status" value="1"/>
</dbReference>